<evidence type="ECO:0000256" key="7">
    <source>
        <dbReference type="ARBA" id="ARBA00022801"/>
    </source>
</evidence>
<dbReference type="InterPro" id="IPR000760">
    <property type="entry name" value="Inositol_monophosphatase-like"/>
</dbReference>
<dbReference type="AlphaFoldDB" id="A0A139SLQ6"/>
<feature type="binding site" evidence="12">
    <location>
        <position position="89"/>
    </location>
    <ligand>
        <name>Mg(2+)</name>
        <dbReference type="ChEBI" id="CHEBI:18420"/>
        <label>1</label>
        <note>catalytic</note>
    </ligand>
</feature>
<comment type="pathway">
    <text evidence="2">Amino-acid biosynthesis; L-histidine biosynthesis; L-histidine from 5-phospho-alpha-D-ribose 1-diphosphate: step 8/9.</text>
</comment>
<dbReference type="RefSeq" id="WP_068630382.1">
    <property type="nucleotide sequence ID" value="NZ_LSZQ01000047.1"/>
</dbReference>
<dbReference type="GO" id="GO:0046872">
    <property type="term" value="F:metal ion binding"/>
    <property type="evidence" value="ECO:0007669"/>
    <property type="project" value="UniProtKB-KW"/>
</dbReference>
<evidence type="ECO:0000256" key="6">
    <source>
        <dbReference type="ARBA" id="ARBA00022723"/>
    </source>
</evidence>
<evidence type="ECO:0000256" key="2">
    <source>
        <dbReference type="ARBA" id="ARBA00004970"/>
    </source>
</evidence>
<dbReference type="Gene3D" id="3.40.190.80">
    <property type="match status" value="1"/>
</dbReference>
<proteinExistence type="inferred from homology"/>
<dbReference type="GO" id="GO:0000105">
    <property type="term" value="P:L-histidine biosynthetic process"/>
    <property type="evidence" value="ECO:0007669"/>
    <property type="project" value="UniProtKB-UniRule"/>
</dbReference>
<evidence type="ECO:0000256" key="3">
    <source>
        <dbReference type="ARBA" id="ARBA00009759"/>
    </source>
</evidence>
<dbReference type="PROSITE" id="PS00629">
    <property type="entry name" value="IMP_1"/>
    <property type="match status" value="1"/>
</dbReference>
<evidence type="ECO:0000256" key="4">
    <source>
        <dbReference type="ARBA" id="ARBA00013085"/>
    </source>
</evidence>
<reference evidence="14" key="1">
    <citation type="submission" date="2016-02" db="EMBL/GenBank/DDBJ databases">
        <authorList>
            <person name="Sanders J.G."/>
            <person name="Lin J.Y."/>
            <person name="Wertz J.T."/>
            <person name="Russell J.A."/>
            <person name="Moreau C.S."/>
            <person name="Powell S."/>
        </authorList>
    </citation>
    <scope>NUCLEOTIDE SEQUENCE [LARGE SCALE GENOMIC DNA]</scope>
    <source>
        <strain evidence="14">CAG34</strain>
    </source>
</reference>
<dbReference type="NCBIfam" id="TIGR02067">
    <property type="entry name" value="his_9_HisN"/>
    <property type="match status" value="1"/>
</dbReference>
<evidence type="ECO:0000256" key="10">
    <source>
        <dbReference type="ARBA" id="ARBA00049158"/>
    </source>
</evidence>
<evidence type="ECO:0000313" key="13">
    <source>
        <dbReference type="EMBL" id="KXU35493.1"/>
    </source>
</evidence>
<comment type="cofactor">
    <cofactor evidence="1 12">
        <name>Mg(2+)</name>
        <dbReference type="ChEBI" id="CHEBI:18420"/>
    </cofactor>
</comment>
<keyword evidence="7" id="KW-0378">Hydrolase</keyword>
<dbReference type="Proteomes" id="UP000070058">
    <property type="component" value="Unassembled WGS sequence"/>
</dbReference>
<comment type="similarity">
    <text evidence="3">Belongs to the inositol monophosphatase superfamily.</text>
</comment>
<keyword evidence="9" id="KW-0368">Histidine biosynthesis</keyword>
<evidence type="ECO:0000313" key="14">
    <source>
        <dbReference type="Proteomes" id="UP000070058"/>
    </source>
</evidence>
<dbReference type="PRINTS" id="PR00377">
    <property type="entry name" value="IMPHPHTASES"/>
</dbReference>
<dbReference type="EMBL" id="LSZQ01000047">
    <property type="protein sequence ID" value="KXU35493.1"/>
    <property type="molecule type" value="Genomic_DNA"/>
</dbReference>
<feature type="binding site" evidence="12">
    <location>
        <position position="211"/>
    </location>
    <ligand>
        <name>Mg(2+)</name>
        <dbReference type="ChEBI" id="CHEBI:18420"/>
        <label>1</label>
        <note>catalytic</note>
    </ligand>
</feature>
<keyword evidence="5" id="KW-0028">Amino-acid biosynthesis</keyword>
<comment type="catalytic activity">
    <reaction evidence="10">
        <text>L-histidinol phosphate + H2O = L-histidinol + phosphate</text>
        <dbReference type="Rhea" id="RHEA:14465"/>
        <dbReference type="ChEBI" id="CHEBI:15377"/>
        <dbReference type="ChEBI" id="CHEBI:43474"/>
        <dbReference type="ChEBI" id="CHEBI:57699"/>
        <dbReference type="ChEBI" id="CHEBI:57980"/>
        <dbReference type="EC" id="3.1.3.15"/>
    </reaction>
</comment>
<dbReference type="EC" id="3.1.3.15" evidence="4 11"/>
<evidence type="ECO:0000256" key="12">
    <source>
        <dbReference type="PIRSR" id="PIRSR600760-2"/>
    </source>
</evidence>
<feature type="binding site" evidence="12">
    <location>
        <position position="71"/>
    </location>
    <ligand>
        <name>Mg(2+)</name>
        <dbReference type="ChEBI" id="CHEBI:18420"/>
        <label>1</label>
        <note>catalytic</note>
    </ligand>
</feature>
<dbReference type="SUPFAM" id="SSF56655">
    <property type="entry name" value="Carbohydrate phosphatase"/>
    <property type="match status" value="1"/>
</dbReference>
<dbReference type="Gene3D" id="3.30.540.10">
    <property type="entry name" value="Fructose-1,6-Bisphosphatase, subunit A, domain 1"/>
    <property type="match status" value="1"/>
</dbReference>
<sequence length="259" mass="27541">MDLRPYRDFLTELAQASGEFLRDYCARSANGQIAVETKADESPVTAADRGAEELLRKRIKARFPTHGIIGEEHGNENEGADLVWVLDPIDGTKSFISGVPLWGTLIALLHEGQPVLGAIHQPLLSQLLIGDGRTATLSGRTVRTRTTTALREATLLTSDTVNLDQRLGAARASALLAAARIARTWGDCYGYLLVATGQADVMLDPIMNPWDIAALVPIIRGAGGVISDWAGGPAYPAEATVAAATPALHAATLEQLART</sequence>
<dbReference type="OrthoDB" id="9772456at2"/>
<evidence type="ECO:0000256" key="8">
    <source>
        <dbReference type="ARBA" id="ARBA00022842"/>
    </source>
</evidence>
<feature type="binding site" evidence="12">
    <location>
        <position position="90"/>
    </location>
    <ligand>
        <name>Mg(2+)</name>
        <dbReference type="ChEBI" id="CHEBI:18420"/>
        <label>2</label>
    </ligand>
</feature>
<evidence type="ECO:0000256" key="11">
    <source>
        <dbReference type="NCBIfam" id="TIGR02067"/>
    </source>
</evidence>
<dbReference type="InterPro" id="IPR051090">
    <property type="entry name" value="Inositol_monoP_superfamily"/>
</dbReference>
<protein>
    <recommendedName>
        <fullName evidence="4 11">Histidinol-phosphatase</fullName>
        <ecNumber evidence="4 11">3.1.3.15</ecNumber>
    </recommendedName>
</protein>
<comment type="caution">
    <text evidence="13">The sequence shown here is derived from an EMBL/GenBank/DDBJ whole genome shotgun (WGS) entry which is preliminary data.</text>
</comment>
<keyword evidence="6 12" id="KW-0479">Metal-binding</keyword>
<dbReference type="InterPro" id="IPR011809">
    <property type="entry name" value="His_9_proposed"/>
</dbReference>
<accession>A0A139SLQ6</accession>
<dbReference type="PANTHER" id="PTHR43200:SF6">
    <property type="entry name" value="3'(2'),5'-BISPHOSPHATE NUCLEOTIDASE"/>
    <property type="match status" value="1"/>
</dbReference>
<dbReference type="STRING" id="1548207.AXK11_06330"/>
<keyword evidence="14" id="KW-1185">Reference proteome</keyword>
<dbReference type="InterPro" id="IPR020583">
    <property type="entry name" value="Inositol_monoP_metal-BS"/>
</dbReference>
<evidence type="ECO:0000256" key="1">
    <source>
        <dbReference type="ARBA" id="ARBA00001946"/>
    </source>
</evidence>
<organism evidence="13 14">
    <name type="scientific">Cephaloticoccus primus</name>
    <dbReference type="NCBI Taxonomy" id="1548207"/>
    <lineage>
        <taxon>Bacteria</taxon>
        <taxon>Pseudomonadati</taxon>
        <taxon>Verrucomicrobiota</taxon>
        <taxon>Opitutia</taxon>
        <taxon>Opitutales</taxon>
        <taxon>Opitutaceae</taxon>
        <taxon>Cephaloticoccus</taxon>
    </lineage>
</organism>
<evidence type="ECO:0000256" key="9">
    <source>
        <dbReference type="ARBA" id="ARBA00023102"/>
    </source>
</evidence>
<dbReference type="UniPathway" id="UPA00031">
    <property type="reaction ID" value="UER00013"/>
</dbReference>
<dbReference type="GO" id="GO:0004401">
    <property type="term" value="F:histidinol-phosphatase activity"/>
    <property type="evidence" value="ECO:0007669"/>
    <property type="project" value="UniProtKB-UniRule"/>
</dbReference>
<dbReference type="Pfam" id="PF00459">
    <property type="entry name" value="Inositol_P"/>
    <property type="match status" value="1"/>
</dbReference>
<name>A0A139SLQ6_9BACT</name>
<evidence type="ECO:0000256" key="5">
    <source>
        <dbReference type="ARBA" id="ARBA00022605"/>
    </source>
</evidence>
<dbReference type="PANTHER" id="PTHR43200">
    <property type="entry name" value="PHOSPHATASE"/>
    <property type="match status" value="1"/>
</dbReference>
<feature type="binding site" evidence="12">
    <location>
        <position position="87"/>
    </location>
    <ligand>
        <name>Mg(2+)</name>
        <dbReference type="ChEBI" id="CHEBI:18420"/>
        <label>1</label>
        <note>catalytic</note>
    </ligand>
</feature>
<keyword evidence="8 12" id="KW-0460">Magnesium</keyword>
<dbReference type="FunFam" id="3.30.540.10:FF:000030">
    <property type="entry name" value="Inositol monophosphatase"/>
    <property type="match status" value="1"/>
</dbReference>
<gene>
    <name evidence="13" type="ORF">AXK11_06330</name>
</gene>